<evidence type="ECO:0000313" key="2">
    <source>
        <dbReference type="Proteomes" id="UP000198287"/>
    </source>
</evidence>
<organism evidence="1 2">
    <name type="scientific">Folsomia candida</name>
    <name type="common">Springtail</name>
    <dbReference type="NCBI Taxonomy" id="158441"/>
    <lineage>
        <taxon>Eukaryota</taxon>
        <taxon>Metazoa</taxon>
        <taxon>Ecdysozoa</taxon>
        <taxon>Arthropoda</taxon>
        <taxon>Hexapoda</taxon>
        <taxon>Collembola</taxon>
        <taxon>Entomobryomorpha</taxon>
        <taxon>Isotomoidea</taxon>
        <taxon>Isotomidae</taxon>
        <taxon>Proisotominae</taxon>
        <taxon>Folsomia</taxon>
    </lineage>
</organism>
<reference evidence="1 2" key="1">
    <citation type="submission" date="2015-12" db="EMBL/GenBank/DDBJ databases">
        <title>The genome of Folsomia candida.</title>
        <authorList>
            <person name="Faddeeva A."/>
            <person name="Derks M.F."/>
            <person name="Anvar Y."/>
            <person name="Smit S."/>
            <person name="Van Straalen N."/>
            <person name="Roelofs D."/>
        </authorList>
    </citation>
    <scope>NUCLEOTIDE SEQUENCE [LARGE SCALE GENOMIC DNA]</scope>
    <source>
        <strain evidence="1 2">VU population</strain>
        <tissue evidence="1">Whole body</tissue>
    </source>
</reference>
<dbReference type="OMA" id="CHICNIV"/>
<comment type="caution">
    <text evidence="1">The sequence shown here is derived from an EMBL/GenBank/DDBJ whole genome shotgun (WGS) entry which is preliminary data.</text>
</comment>
<dbReference type="OrthoDB" id="10064757at2759"/>
<dbReference type="AlphaFoldDB" id="A0A226E8U9"/>
<proteinExistence type="predicted"/>
<accession>A0A226E8U9</accession>
<evidence type="ECO:0000313" key="1">
    <source>
        <dbReference type="EMBL" id="OXA53056.1"/>
    </source>
</evidence>
<dbReference type="EMBL" id="LNIX01000006">
    <property type="protein sequence ID" value="OXA53056.1"/>
    <property type="molecule type" value="Genomic_DNA"/>
</dbReference>
<name>A0A226E8U9_FOLCA</name>
<protein>
    <recommendedName>
        <fullName evidence="3">RAP domain-containing protein</fullName>
    </recommendedName>
</protein>
<sequence length="721" mass="83118">MLLRRLSTLYGWRRLISPKDINSKVFQNAGRHEIQQVEKFTTPVLIFPSKRYFRVSPTSLYEDADIGSENAARRNIPNILFIRNHPAYLDLFFHYDLHQVETEITHPAVKNFIAIARSSPDEHVFHVKYKGEVDALIASLQELTEVELQYALFHLRLFSYPKDKVGKVKFAKIWMPFDDECLRRGVERKKWRVPISFVYANLWDLLLLGSKSTFHWIVIKTCFRKVDTLSREKFVRMCQCICRAKKLPKDLKLYNVEYNITRLMEDSERNGRRPITMEELSAICTVFYKTKYPLQTTQIVIDILNMCIDNSKTISNASVTAIFSGLCISRRLHIEETVAKLLNAMLPEVPRLDLNACAALLLFASRNRVRNAKFLSAIADRLEAEKNNVDARDLDITHIDWLARSFEDLDQPSSPAFKTIFTIMENFALAVQARSSFRDVRINDEESDEDEASSESPDVKDESVNDLIAKIFQKRLIPILNHLAYGGVYPRSLITKALSKEYLNTTYGKSMYTYPMEILRLDQEVAPQLSDYTGQRLSEKVLGFLTKTFMTWVPDPKQQKVHGFEKFSRNVFEMTGDILGDSSHAYFCNVVPHFGTLDVVFCTNKSGQIVPVPESFKGKQEYQPKILTSEDLDGGDLQYHAIITYSWDKLIFGTDEPLGRFNVLKGKVEKMGYKIYEISYNAWINKSPEDCQSLLRTVLRDVLVKIPKSEIENESGRLSQV</sequence>
<keyword evidence="2" id="KW-1185">Reference proteome</keyword>
<evidence type="ECO:0008006" key="3">
    <source>
        <dbReference type="Google" id="ProtNLM"/>
    </source>
</evidence>
<gene>
    <name evidence="1" type="ORF">Fcan01_12371</name>
</gene>
<dbReference type="Proteomes" id="UP000198287">
    <property type="component" value="Unassembled WGS sequence"/>
</dbReference>